<gene>
    <name evidence="2" type="ORF">DW322_05010</name>
</gene>
<dbReference type="EMBL" id="QRCM01000001">
    <property type="protein sequence ID" value="TXG89694.1"/>
    <property type="molecule type" value="Genomic_DNA"/>
</dbReference>
<name>A0A6P2CA98_9NOCA</name>
<evidence type="ECO:0000313" key="3">
    <source>
        <dbReference type="Proteomes" id="UP000471120"/>
    </source>
</evidence>
<organism evidence="2 3">
    <name type="scientific">Rhodococcus rhodnii</name>
    <dbReference type="NCBI Taxonomy" id="38312"/>
    <lineage>
        <taxon>Bacteria</taxon>
        <taxon>Bacillati</taxon>
        <taxon>Actinomycetota</taxon>
        <taxon>Actinomycetes</taxon>
        <taxon>Mycobacteriales</taxon>
        <taxon>Nocardiaceae</taxon>
        <taxon>Rhodococcus</taxon>
    </lineage>
</organism>
<dbReference type="AlphaFoldDB" id="A0A6P2CA98"/>
<accession>A0A6P2CA98</accession>
<protein>
    <submittedName>
        <fullName evidence="2">Uncharacterized protein</fullName>
    </submittedName>
</protein>
<dbReference type="Proteomes" id="UP000471120">
    <property type="component" value="Unassembled WGS sequence"/>
</dbReference>
<comment type="caution">
    <text evidence="2">The sequence shown here is derived from an EMBL/GenBank/DDBJ whole genome shotgun (WGS) entry which is preliminary data.</text>
</comment>
<evidence type="ECO:0000313" key="2">
    <source>
        <dbReference type="EMBL" id="TXG89694.1"/>
    </source>
</evidence>
<reference evidence="2 3" key="1">
    <citation type="submission" date="2018-07" db="EMBL/GenBank/DDBJ databases">
        <title>Genome sequence of Rhodococcus rhodnii ATCC 35071 from Rhodnius prolixus.</title>
        <authorList>
            <person name="Patel V."/>
            <person name="Vogel K.J."/>
        </authorList>
    </citation>
    <scope>NUCLEOTIDE SEQUENCE [LARGE SCALE GENOMIC DNA]</scope>
    <source>
        <strain evidence="2 3">ATCC 35071</strain>
    </source>
</reference>
<feature type="region of interest" description="Disordered" evidence="1">
    <location>
        <begin position="73"/>
        <end position="122"/>
    </location>
</feature>
<evidence type="ECO:0000256" key="1">
    <source>
        <dbReference type="SAM" id="MobiDB-lite"/>
    </source>
</evidence>
<dbReference type="RefSeq" id="WP_010840138.1">
    <property type="nucleotide sequence ID" value="NZ_QRCM01000001.1"/>
</dbReference>
<sequence>MDPHIVEYAFGTGIGEPTVWHSPADTEFAGFPAVRLDFDGDGLLDDMMWDSDGDGIADHSILDADLWDGSEWDGSESPRLFTDPTGLGTWNHEVPPLVPSAAPEQHTNPQSVPRTGDVPERATPLPDAGCAPVAADDGVHCVMHRVATEQRLRPPV</sequence>
<proteinExistence type="predicted"/>